<dbReference type="AlphaFoldDB" id="A0A421DSR5"/>
<dbReference type="RefSeq" id="WP_121573428.1">
    <property type="nucleotide sequence ID" value="NZ_MJLZ01000003.1"/>
</dbReference>
<keyword evidence="3" id="KW-1185">Reference proteome</keyword>
<proteinExistence type="predicted"/>
<dbReference type="EMBL" id="MJLZ01000003">
    <property type="protein sequence ID" value="RLM27490.1"/>
    <property type="molecule type" value="Genomic_DNA"/>
</dbReference>
<accession>A0A421DSR5</accession>
<protein>
    <submittedName>
        <fullName evidence="2">Uncharacterized protein</fullName>
    </submittedName>
</protein>
<feature type="transmembrane region" description="Helical" evidence="1">
    <location>
        <begin position="98"/>
        <end position="120"/>
    </location>
</feature>
<keyword evidence="1" id="KW-1133">Transmembrane helix</keyword>
<organism evidence="2 3">
    <name type="scientific">Brenneria alni</name>
    <dbReference type="NCBI Taxonomy" id="71656"/>
    <lineage>
        <taxon>Bacteria</taxon>
        <taxon>Pseudomonadati</taxon>
        <taxon>Pseudomonadota</taxon>
        <taxon>Gammaproteobacteria</taxon>
        <taxon>Enterobacterales</taxon>
        <taxon>Pectobacteriaceae</taxon>
        <taxon>Brenneria</taxon>
    </lineage>
</organism>
<name>A0A421DSR5_9GAMM</name>
<feature type="transmembrane region" description="Helical" evidence="1">
    <location>
        <begin position="12"/>
        <end position="45"/>
    </location>
</feature>
<evidence type="ECO:0000313" key="2">
    <source>
        <dbReference type="EMBL" id="RLM27490.1"/>
    </source>
</evidence>
<comment type="caution">
    <text evidence="2">The sequence shown here is derived from an EMBL/GenBank/DDBJ whole genome shotgun (WGS) entry which is preliminary data.</text>
</comment>
<dbReference type="Proteomes" id="UP000285648">
    <property type="component" value="Unassembled WGS sequence"/>
</dbReference>
<dbReference type="OrthoDB" id="9916108at2"/>
<keyword evidence="1" id="KW-0472">Membrane</keyword>
<sequence length="124" mass="13647">MNVSKIFNSKWFWAICSALVIAVAVSGILFFGLVGGVITTCCVVGGEILFYHRDHPAFLPDKEPYRFMYQIALGAIGCCAFCAAWLLCLAYVGVEYGSLFFLVAGFTPLVLHRTATAWGVPWIR</sequence>
<evidence type="ECO:0000256" key="1">
    <source>
        <dbReference type="SAM" id="Phobius"/>
    </source>
</evidence>
<evidence type="ECO:0000313" key="3">
    <source>
        <dbReference type="Proteomes" id="UP000285648"/>
    </source>
</evidence>
<reference evidence="2 3" key="1">
    <citation type="submission" date="2016-09" db="EMBL/GenBank/DDBJ databases">
        <authorList>
            <person name="Doonan J."/>
            <person name="Pachebat J.A."/>
            <person name="Golyshin P.N."/>
            <person name="Denman S."/>
            <person name="Mcdonald J.E."/>
        </authorList>
    </citation>
    <scope>NUCLEOTIDE SEQUENCE [LARGE SCALE GENOMIC DNA]</scope>
    <source>
        <strain evidence="2 3">NCPPB 3934</strain>
    </source>
</reference>
<feature type="transmembrane region" description="Helical" evidence="1">
    <location>
        <begin position="66"/>
        <end position="92"/>
    </location>
</feature>
<keyword evidence="1" id="KW-0812">Transmembrane</keyword>
<gene>
    <name evidence="2" type="ORF">BIY29_02290</name>
</gene>